<dbReference type="SUPFAM" id="SSF52058">
    <property type="entry name" value="L domain-like"/>
    <property type="match status" value="1"/>
</dbReference>
<dbReference type="OMA" id="LNANTIW"/>
<evidence type="ECO:0000313" key="4">
    <source>
        <dbReference type="EMBL" id="KVG94557.1"/>
    </source>
</evidence>
<evidence type="ECO:0000313" key="5">
    <source>
        <dbReference type="Proteomes" id="UP000243975"/>
    </source>
</evidence>
<proteinExistence type="inferred from homology"/>
<dbReference type="Gene3D" id="3.80.10.10">
    <property type="entry name" value="Ribonuclease Inhibitor"/>
    <property type="match status" value="3"/>
</dbReference>
<evidence type="ECO:0000256" key="1">
    <source>
        <dbReference type="ARBA" id="ARBA00009592"/>
    </source>
</evidence>
<dbReference type="InterPro" id="IPR001611">
    <property type="entry name" value="Leu-rich_rpt"/>
</dbReference>
<keyword evidence="2" id="KW-0433">Leucine-rich repeat</keyword>
<evidence type="ECO:0000256" key="2">
    <source>
        <dbReference type="ARBA" id="ARBA00022614"/>
    </source>
</evidence>
<accession>A0A103STK6</accession>
<gene>
    <name evidence="4" type="ORF">Ccrd_026073</name>
</gene>
<dbReference type="Proteomes" id="UP000243975">
    <property type="component" value="Unassembled WGS sequence"/>
</dbReference>
<keyword evidence="3" id="KW-0677">Repeat</keyword>
<reference evidence="4 5" key="1">
    <citation type="journal article" date="2016" name="Sci. Rep.">
        <title>The genome sequence of the outbreeding globe artichoke constructed de novo incorporating a phase-aware low-pass sequencing strategy of F1 progeny.</title>
        <authorList>
            <person name="Scaglione D."/>
            <person name="Reyes-Chin-Wo S."/>
            <person name="Acquadro A."/>
            <person name="Froenicke L."/>
            <person name="Portis E."/>
            <person name="Beitel C."/>
            <person name="Tirone M."/>
            <person name="Mauro R."/>
            <person name="Lo Monaco A."/>
            <person name="Mauromicale G."/>
            <person name="Faccioli P."/>
            <person name="Cattivelli L."/>
            <person name="Rieseberg L."/>
            <person name="Michelmore R."/>
            <person name="Lanteri S."/>
        </authorList>
    </citation>
    <scope>NUCLEOTIDE SEQUENCE [LARGE SCALE GENOMIC DNA]</scope>
    <source>
        <strain evidence="4">2C</strain>
    </source>
</reference>
<dbReference type="InterPro" id="IPR051502">
    <property type="entry name" value="RLP_Defense_Trigger"/>
</dbReference>
<comment type="similarity">
    <text evidence="1">Belongs to the RLP family.</text>
</comment>
<evidence type="ECO:0000256" key="3">
    <source>
        <dbReference type="ARBA" id="ARBA00022737"/>
    </source>
</evidence>
<dbReference type="STRING" id="59895.A0A103STK6"/>
<organism evidence="4 5">
    <name type="scientific">Cynara cardunculus var. scolymus</name>
    <name type="common">Globe artichoke</name>
    <name type="synonym">Cynara scolymus</name>
    <dbReference type="NCBI Taxonomy" id="59895"/>
    <lineage>
        <taxon>Eukaryota</taxon>
        <taxon>Viridiplantae</taxon>
        <taxon>Streptophyta</taxon>
        <taxon>Embryophyta</taxon>
        <taxon>Tracheophyta</taxon>
        <taxon>Spermatophyta</taxon>
        <taxon>Magnoliopsida</taxon>
        <taxon>eudicotyledons</taxon>
        <taxon>Gunneridae</taxon>
        <taxon>Pentapetalae</taxon>
        <taxon>asterids</taxon>
        <taxon>campanulids</taxon>
        <taxon>Asterales</taxon>
        <taxon>Asteraceae</taxon>
        <taxon>Carduoideae</taxon>
        <taxon>Cardueae</taxon>
        <taxon>Carduinae</taxon>
        <taxon>Cynara</taxon>
    </lineage>
</organism>
<comment type="caution">
    <text evidence="4">The sequence shown here is derived from an EMBL/GenBank/DDBJ whole genome shotgun (WGS) entry which is preliminary data.</text>
</comment>
<name>A0A103STK6_CYNCS</name>
<dbReference type="EMBL" id="LEKV01007369">
    <property type="protein sequence ID" value="KVG94557.1"/>
    <property type="molecule type" value="Genomic_DNA"/>
</dbReference>
<dbReference type="Gramene" id="KVG94557">
    <property type="protein sequence ID" value="KVG94557"/>
    <property type="gene ID" value="Ccrd_026073"/>
</dbReference>
<sequence length="233" mass="26143">MLESLNLKNDSLSHIILNANTIWLDVSENHINGIILGDIRMFLPNIWILNLSRNSLDGIIPSSISDLSELGTLDLSEVSSGLFTNLSYIRVLKLSKNRLHGQVLSRNLSLGNHERLSLDNNYFTRKIGNWTIQNNYTQIIKYLHLGSNKFTGSIPNAFRNLAGVLTLDISNNFSLRKKKKNNFIGSIPMQLCQLSNVSLIDLSSNSLFGSIPRCLQNIRTLVYPAFKLSGQDI</sequence>
<dbReference type="AlphaFoldDB" id="A0A103STK6"/>
<dbReference type="PANTHER" id="PTHR48062">
    <property type="entry name" value="RECEPTOR-LIKE PROTEIN 14"/>
    <property type="match status" value="1"/>
</dbReference>
<dbReference type="PANTHER" id="PTHR48062:SF21">
    <property type="entry name" value="RECEPTOR-LIKE PROTEIN 12"/>
    <property type="match status" value="1"/>
</dbReference>
<dbReference type="Pfam" id="PF00560">
    <property type="entry name" value="LRR_1"/>
    <property type="match status" value="3"/>
</dbReference>
<protein>
    <submittedName>
        <fullName evidence="4">Leucine-rich repeat-containing protein</fullName>
    </submittedName>
</protein>
<keyword evidence="5" id="KW-1185">Reference proteome</keyword>
<dbReference type="InterPro" id="IPR032675">
    <property type="entry name" value="LRR_dom_sf"/>
</dbReference>